<keyword evidence="1" id="KW-0472">Membrane</keyword>
<proteinExistence type="predicted"/>
<dbReference type="Proteomes" id="UP000050795">
    <property type="component" value="Unassembled WGS sequence"/>
</dbReference>
<sequence>MKRKIRREKLINASQSKGGALLNNGNNNDKISEKKEKTFIGRSYQKNQIKFLCEKYFICLIILFVVQEILLCLAFVLSYPVIKLEMNEEENCFSDEHA</sequence>
<keyword evidence="2" id="KW-1185">Reference proteome</keyword>
<reference evidence="2" key="1">
    <citation type="submission" date="2022-06" db="EMBL/GenBank/DDBJ databases">
        <authorList>
            <person name="Berger JAMES D."/>
            <person name="Berger JAMES D."/>
        </authorList>
    </citation>
    <scope>NUCLEOTIDE SEQUENCE [LARGE SCALE GENOMIC DNA]</scope>
</reference>
<keyword evidence="1" id="KW-1133">Transmembrane helix</keyword>
<protein>
    <submittedName>
        <fullName evidence="3">Uncharacterized protein</fullName>
    </submittedName>
</protein>
<organism evidence="2 3">
    <name type="scientific">Trichobilharzia regenti</name>
    <name type="common">Nasal bird schistosome</name>
    <dbReference type="NCBI Taxonomy" id="157069"/>
    <lineage>
        <taxon>Eukaryota</taxon>
        <taxon>Metazoa</taxon>
        <taxon>Spiralia</taxon>
        <taxon>Lophotrochozoa</taxon>
        <taxon>Platyhelminthes</taxon>
        <taxon>Trematoda</taxon>
        <taxon>Digenea</taxon>
        <taxon>Strigeidida</taxon>
        <taxon>Schistosomatoidea</taxon>
        <taxon>Schistosomatidae</taxon>
        <taxon>Trichobilharzia</taxon>
    </lineage>
</organism>
<evidence type="ECO:0000313" key="2">
    <source>
        <dbReference type="Proteomes" id="UP000050795"/>
    </source>
</evidence>
<reference evidence="3" key="2">
    <citation type="submission" date="2023-11" db="UniProtKB">
        <authorList>
            <consortium name="WormBaseParasite"/>
        </authorList>
    </citation>
    <scope>IDENTIFICATION</scope>
</reference>
<dbReference type="WBParaSite" id="TREG1_38520.1">
    <property type="protein sequence ID" value="TREG1_38520.1"/>
    <property type="gene ID" value="TREG1_38520"/>
</dbReference>
<name>A0AA85JPE0_TRIRE</name>
<evidence type="ECO:0000256" key="1">
    <source>
        <dbReference type="SAM" id="Phobius"/>
    </source>
</evidence>
<evidence type="ECO:0000313" key="3">
    <source>
        <dbReference type="WBParaSite" id="TREG1_38520.1"/>
    </source>
</evidence>
<feature type="transmembrane region" description="Helical" evidence="1">
    <location>
        <begin position="56"/>
        <end position="79"/>
    </location>
</feature>
<keyword evidence="1" id="KW-0812">Transmembrane</keyword>
<accession>A0AA85JPE0</accession>
<dbReference type="AlphaFoldDB" id="A0AA85JPE0"/>